<sequence>MTMSDAEPELVDWDLADRTAKRLMSSGPSVTESEARRVVSELRGFAADAEGHVREVTGLDGSVGTAPVVIVDRGGWVAANTQSLRSVIAPLSRKIHQNRQERGGWPFDQVGPKATGMETGAFLAFVASRVLGQFDPFWVASGDDAGTSAGEHRGRLLLVAPNVVQVEQELAVVPRDFRLWVCLHEETHRVQFTAVPWLREHLASEIEQFVDATQLDSGILAANVRDIVRALIEAARGERNGVNILDVIQSPEQRAIVKRVTALMSLLEGHADVVMDQVGPQIIPTVETIRRRFQRRRRGSSGFDRAARKVLGLEAKMRQYRDGAKFVDEVVQQVGMAGFNRVWESPETLPTPDEIGDSAAWVRRVHGGRSRGAGEPQ</sequence>
<dbReference type="InterPro" id="IPR042271">
    <property type="entry name" value="Zinicin_2_N"/>
</dbReference>
<accession>A0A329QI67</accession>
<dbReference type="Proteomes" id="UP000250462">
    <property type="component" value="Unassembled WGS sequence"/>
</dbReference>
<dbReference type="NCBIfam" id="TIGR03883">
    <property type="entry name" value="DUF2342_F420"/>
    <property type="match status" value="1"/>
</dbReference>
<proteinExistence type="predicted"/>
<comment type="caution">
    <text evidence="1">The sequence shown here is derived from an EMBL/GenBank/DDBJ whole genome shotgun (WGS) entry which is preliminary data.</text>
</comment>
<dbReference type="Pfam" id="PF10103">
    <property type="entry name" value="Zincin_2"/>
    <property type="match status" value="1"/>
</dbReference>
<dbReference type="PANTHER" id="PTHR39420:SF1">
    <property type="entry name" value="HYDROLASE"/>
    <property type="match status" value="1"/>
</dbReference>
<dbReference type="InterPro" id="IPR018766">
    <property type="entry name" value="Zinicin_2"/>
</dbReference>
<dbReference type="AlphaFoldDB" id="A0A329QI67"/>
<evidence type="ECO:0000313" key="1">
    <source>
        <dbReference type="EMBL" id="RAW11621.1"/>
    </source>
</evidence>
<gene>
    <name evidence="1" type="ORF">DPM12_16245</name>
</gene>
<dbReference type="SUPFAM" id="SSF55486">
    <property type="entry name" value="Metalloproteases ('zincins'), catalytic domain"/>
    <property type="match status" value="1"/>
</dbReference>
<dbReference type="OrthoDB" id="142939at2"/>
<protein>
    <submittedName>
        <fullName evidence="1">Coenzyme F420 biosynthesis-associated protein</fullName>
    </submittedName>
</protein>
<dbReference type="PANTHER" id="PTHR39420">
    <property type="match status" value="1"/>
</dbReference>
<dbReference type="EMBL" id="QMIG01000019">
    <property type="protein sequence ID" value="RAW11621.1"/>
    <property type="molecule type" value="Genomic_DNA"/>
</dbReference>
<dbReference type="RefSeq" id="WP_112259391.1">
    <property type="nucleotide sequence ID" value="NZ_QMIG01000019.1"/>
</dbReference>
<name>A0A329QI67_9ACTN</name>
<dbReference type="InterPro" id="IPR022454">
    <property type="entry name" value="CHP03883_F420-assoc"/>
</dbReference>
<keyword evidence="2" id="KW-1185">Reference proteome</keyword>
<organism evidence="1 2">
    <name type="scientific">Phytoactinopolyspora halophila</name>
    <dbReference type="NCBI Taxonomy" id="1981511"/>
    <lineage>
        <taxon>Bacteria</taxon>
        <taxon>Bacillati</taxon>
        <taxon>Actinomycetota</taxon>
        <taxon>Actinomycetes</taxon>
        <taxon>Jiangellales</taxon>
        <taxon>Jiangellaceae</taxon>
        <taxon>Phytoactinopolyspora</taxon>
    </lineage>
</organism>
<dbReference type="NCBIfam" id="TIGR03624">
    <property type="entry name" value="putative hydrolase"/>
    <property type="match status" value="1"/>
</dbReference>
<reference evidence="1 2" key="1">
    <citation type="submission" date="2018-06" db="EMBL/GenBank/DDBJ databases">
        <title>Phytoactinopolyspora halophila sp. nov., a novel halophilic actinomycete isolated from a saline soil in China.</title>
        <authorList>
            <person name="Tang S.-K."/>
        </authorList>
    </citation>
    <scope>NUCLEOTIDE SEQUENCE [LARGE SCALE GENOMIC DNA]</scope>
    <source>
        <strain evidence="1 2">YIM 96934</strain>
    </source>
</reference>
<evidence type="ECO:0000313" key="2">
    <source>
        <dbReference type="Proteomes" id="UP000250462"/>
    </source>
</evidence>
<dbReference type="Gene3D" id="1.20.150.30">
    <property type="entry name" value="Zincin-like metallopeptidase, N-terminal domain"/>
    <property type="match status" value="1"/>
</dbReference>